<evidence type="ECO:0000256" key="1">
    <source>
        <dbReference type="ARBA" id="ARBA00004141"/>
    </source>
</evidence>
<keyword evidence="4" id="KW-1133">Transmembrane helix</keyword>
<keyword evidence="4" id="KW-0812">Transmembrane</keyword>
<dbReference type="InterPro" id="IPR050327">
    <property type="entry name" value="Proton-linked_MCT"/>
</dbReference>
<reference evidence="7" key="1">
    <citation type="submission" date="2016-05" db="EMBL/GenBank/DDBJ databases">
        <title>Comparative genomics of biotechnologically important yeasts.</title>
        <authorList>
            <consortium name="DOE Joint Genome Institute"/>
            <person name="Riley R."/>
            <person name="Haridas S."/>
            <person name="Wolfe K.H."/>
            <person name="Lopes M.R."/>
            <person name="Hittinger C.T."/>
            <person name="Goker M."/>
            <person name="Salamov A."/>
            <person name="Wisecaver J."/>
            <person name="Long T.M."/>
            <person name="Aerts A.L."/>
            <person name="Barry K."/>
            <person name="Choi C."/>
            <person name="Clum A."/>
            <person name="Coughlan A.Y."/>
            <person name="Deshpande S."/>
            <person name="Douglass A.P."/>
            <person name="Hanson S.J."/>
            <person name="Klenk H.-P."/>
            <person name="Labutti K."/>
            <person name="Lapidus A."/>
            <person name="Lindquist E."/>
            <person name="Lipzen A."/>
            <person name="Meier-Kolthoff J.P."/>
            <person name="Ohm R.A."/>
            <person name="Otillar R.P."/>
            <person name="Pangilinan J."/>
            <person name="Peng Y."/>
            <person name="Rokas A."/>
            <person name="Rosa C.A."/>
            <person name="Scheuner C."/>
            <person name="Sibirny A.A."/>
            <person name="Slot J.C."/>
            <person name="Stielow J.B."/>
            <person name="Sun H."/>
            <person name="Kurtzman C.P."/>
            <person name="Blackwell M."/>
            <person name="Grigoriev I.V."/>
            <person name="Jeffries T.W."/>
        </authorList>
    </citation>
    <scope>NUCLEOTIDE SEQUENCE [LARGE SCALE GENOMIC DNA]</scope>
    <source>
        <strain evidence="7">NRRL Y-17324</strain>
    </source>
</reference>
<evidence type="ECO:0000256" key="4">
    <source>
        <dbReference type="SAM" id="Phobius"/>
    </source>
</evidence>
<dbReference type="SUPFAM" id="SSF103473">
    <property type="entry name" value="MFS general substrate transporter"/>
    <property type="match status" value="1"/>
</dbReference>
<evidence type="ECO:0000313" key="7">
    <source>
        <dbReference type="Proteomes" id="UP000094285"/>
    </source>
</evidence>
<dbReference type="EMBL" id="KV453912">
    <property type="protein sequence ID" value="ODV78969.1"/>
    <property type="molecule type" value="Genomic_DNA"/>
</dbReference>
<feature type="compositionally biased region" description="Polar residues" evidence="3">
    <location>
        <begin position="62"/>
        <end position="72"/>
    </location>
</feature>
<dbReference type="CDD" id="cd17352">
    <property type="entry name" value="MFS_MCT_SLC16"/>
    <property type="match status" value="1"/>
</dbReference>
<feature type="transmembrane region" description="Helical" evidence="4">
    <location>
        <begin position="251"/>
        <end position="277"/>
    </location>
</feature>
<comment type="subcellular location">
    <subcellularLocation>
        <location evidence="1">Membrane</location>
        <topology evidence="1">Multi-pass membrane protein</topology>
    </subcellularLocation>
</comment>
<comment type="similarity">
    <text evidence="2">Belongs to the major facilitator superfamily. Monocarboxylate porter (TC 2.A.1.13) family.</text>
</comment>
<dbReference type="InterPro" id="IPR011701">
    <property type="entry name" value="MFS"/>
</dbReference>
<dbReference type="GeneID" id="30981770"/>
<accession>A0A1E4SHH3</accession>
<protein>
    <submittedName>
        <fullName evidence="6">MFS general substrate transporter</fullName>
    </submittedName>
</protein>
<feature type="transmembrane region" description="Helical" evidence="4">
    <location>
        <begin position="405"/>
        <end position="426"/>
    </location>
</feature>
<dbReference type="Pfam" id="PF07690">
    <property type="entry name" value="MFS_1"/>
    <property type="match status" value="1"/>
</dbReference>
<dbReference type="PANTHER" id="PTHR11360">
    <property type="entry name" value="MONOCARBOXYLATE TRANSPORTER"/>
    <property type="match status" value="1"/>
</dbReference>
<feature type="compositionally biased region" description="Basic and acidic residues" evidence="3">
    <location>
        <begin position="73"/>
        <end position="82"/>
    </location>
</feature>
<dbReference type="PROSITE" id="PS50850">
    <property type="entry name" value="MFS"/>
    <property type="match status" value="1"/>
</dbReference>
<keyword evidence="7" id="KW-1185">Reference proteome</keyword>
<feature type="transmembrane region" description="Helical" evidence="4">
    <location>
        <begin position="464"/>
        <end position="485"/>
    </location>
</feature>
<dbReference type="Gene3D" id="1.20.1250.20">
    <property type="entry name" value="MFS general substrate transporter like domains"/>
    <property type="match status" value="1"/>
</dbReference>
<dbReference type="InterPro" id="IPR020846">
    <property type="entry name" value="MFS_dom"/>
</dbReference>
<dbReference type="GO" id="GO:0022857">
    <property type="term" value="F:transmembrane transporter activity"/>
    <property type="evidence" value="ECO:0007669"/>
    <property type="project" value="InterPro"/>
</dbReference>
<evidence type="ECO:0000313" key="6">
    <source>
        <dbReference type="EMBL" id="ODV78969.1"/>
    </source>
</evidence>
<feature type="transmembrane region" description="Helical" evidence="4">
    <location>
        <begin position="314"/>
        <end position="334"/>
    </location>
</feature>
<organism evidence="6 7">
    <name type="scientific">Suhomyces tanzawaensis NRRL Y-17324</name>
    <dbReference type="NCBI Taxonomy" id="984487"/>
    <lineage>
        <taxon>Eukaryota</taxon>
        <taxon>Fungi</taxon>
        <taxon>Dikarya</taxon>
        <taxon>Ascomycota</taxon>
        <taxon>Saccharomycotina</taxon>
        <taxon>Pichiomycetes</taxon>
        <taxon>Debaryomycetaceae</taxon>
        <taxon>Suhomyces</taxon>
    </lineage>
</organism>
<dbReference type="AlphaFoldDB" id="A0A1E4SHH3"/>
<feature type="transmembrane region" description="Helical" evidence="4">
    <location>
        <begin position="497"/>
        <end position="519"/>
    </location>
</feature>
<feature type="transmembrane region" description="Helical" evidence="4">
    <location>
        <begin position="225"/>
        <end position="245"/>
    </location>
</feature>
<feature type="domain" description="Major facilitator superfamily (MFS) profile" evidence="5">
    <location>
        <begin position="155"/>
        <end position="561"/>
    </location>
</feature>
<evidence type="ECO:0000256" key="3">
    <source>
        <dbReference type="SAM" id="MobiDB-lite"/>
    </source>
</evidence>
<feature type="transmembrane region" description="Helical" evidence="4">
    <location>
        <begin position="284"/>
        <end position="302"/>
    </location>
</feature>
<name>A0A1E4SHH3_9ASCO</name>
<keyword evidence="4" id="KW-0472">Membrane</keyword>
<dbReference type="Proteomes" id="UP000094285">
    <property type="component" value="Unassembled WGS sequence"/>
</dbReference>
<feature type="transmembrane region" description="Helical" evidence="4">
    <location>
        <begin position="433"/>
        <end position="452"/>
    </location>
</feature>
<dbReference type="STRING" id="984487.A0A1E4SHH3"/>
<feature type="transmembrane region" description="Helical" evidence="4">
    <location>
        <begin position="531"/>
        <end position="553"/>
    </location>
</feature>
<dbReference type="RefSeq" id="XP_020064091.1">
    <property type="nucleotide sequence ID" value="XM_020207633.1"/>
</dbReference>
<dbReference type="OrthoDB" id="6509908at2759"/>
<sequence>MRWSGVLHKNETGRPTALFMEQKMQQHDTLRVQNPDQTPLEFDQTANVDGGDTHRENLPEAQKSQSLPQENQSHLDIEKVGGRGVDETYASETIKKSSSTCSDINSPETNVEVLRSSRTSLFEKSKEDTPMENNDGDNLMALLDDPSRFPEGGTRAYLVLLGSCIGLTGVLSFTNSVGVFEGHISQMLPDTPLLTIGWIFSVNNFLLFGMTLILGPIFDHIGCKIPILVGTTLMTVGYMCMSVSTTTYQFILSYGILGGFGVAFTFGPFVAVLTHYFLKKRAMAIGLAYIGGALGGVIFPIMFRSLIPKIGFGWSVRIGSFISLSFLLTGWALVSDRHTEFQKDNPNSQLPVLTQILKSIDFKVFKNKTYSCLVLGLLGNGLAFLLAITYLPSYAIAFGFSPHKAYMLLVVFNACSIPGRVIPSLLADRYGRFNLVCCISLLSTLAFFVVWVNRPVAHTLTGLYVFAAWFGFSSGSILSLSPAAIGQIFKVEDIGAGIGTAFFIMSFGDLIGIPIGGAITNSRTGASFDHLVLFLALACLCGTTGSFVARWLYGGPKWVIV</sequence>
<feature type="transmembrane region" description="Helical" evidence="4">
    <location>
        <begin position="372"/>
        <end position="393"/>
    </location>
</feature>
<dbReference type="GO" id="GO:0032218">
    <property type="term" value="P:riboflavin transport"/>
    <property type="evidence" value="ECO:0007669"/>
    <property type="project" value="TreeGrafter"/>
</dbReference>
<dbReference type="InterPro" id="IPR036259">
    <property type="entry name" value="MFS_trans_sf"/>
</dbReference>
<evidence type="ECO:0000259" key="5">
    <source>
        <dbReference type="PROSITE" id="PS50850"/>
    </source>
</evidence>
<feature type="region of interest" description="Disordered" evidence="3">
    <location>
        <begin position="35"/>
        <end position="82"/>
    </location>
</feature>
<gene>
    <name evidence="6" type="ORF">CANTADRAFT_26062</name>
</gene>
<evidence type="ECO:0000256" key="2">
    <source>
        <dbReference type="ARBA" id="ARBA00006727"/>
    </source>
</evidence>
<feature type="transmembrane region" description="Helical" evidence="4">
    <location>
        <begin position="193"/>
        <end position="218"/>
    </location>
</feature>
<feature type="transmembrane region" description="Helical" evidence="4">
    <location>
        <begin position="156"/>
        <end position="173"/>
    </location>
</feature>
<dbReference type="PANTHER" id="PTHR11360:SF177">
    <property type="entry name" value="RIBOFLAVIN TRANSPORTER MCH5"/>
    <property type="match status" value="1"/>
</dbReference>
<dbReference type="GO" id="GO:0016020">
    <property type="term" value="C:membrane"/>
    <property type="evidence" value="ECO:0007669"/>
    <property type="project" value="UniProtKB-SubCell"/>
</dbReference>
<proteinExistence type="inferred from homology"/>